<organism evidence="3 4">
    <name type="scientific">Chroococcidiopsis cubana SAG 39.79</name>
    <dbReference type="NCBI Taxonomy" id="388085"/>
    <lineage>
        <taxon>Bacteria</taxon>
        <taxon>Bacillati</taxon>
        <taxon>Cyanobacteriota</taxon>
        <taxon>Cyanophyceae</taxon>
        <taxon>Chroococcidiopsidales</taxon>
        <taxon>Chroococcidiopsidaceae</taxon>
        <taxon>Chroococcidiopsis</taxon>
    </lineage>
</organism>
<evidence type="ECO:0000313" key="3">
    <source>
        <dbReference type="EMBL" id="RUT14083.1"/>
    </source>
</evidence>
<evidence type="ECO:0000259" key="1">
    <source>
        <dbReference type="PROSITE" id="PS50404"/>
    </source>
</evidence>
<dbReference type="InterPro" id="IPR036249">
    <property type="entry name" value="Thioredoxin-like_sf"/>
</dbReference>
<dbReference type="Gene3D" id="1.20.1050.10">
    <property type="match status" value="1"/>
</dbReference>
<protein>
    <submittedName>
        <fullName evidence="3">Glutathione S-transferase</fullName>
    </submittedName>
</protein>
<name>A0AB37URJ1_9CYAN</name>
<dbReference type="InterPro" id="IPR004046">
    <property type="entry name" value="GST_C"/>
</dbReference>
<dbReference type="Proteomes" id="UP000282574">
    <property type="component" value="Unassembled WGS sequence"/>
</dbReference>
<dbReference type="Gene3D" id="3.40.30.10">
    <property type="entry name" value="Glutaredoxin"/>
    <property type="match status" value="1"/>
</dbReference>
<keyword evidence="4" id="KW-1185">Reference proteome</keyword>
<dbReference type="PANTHER" id="PTHR43968">
    <property type="match status" value="1"/>
</dbReference>
<gene>
    <name evidence="3" type="ORF">DSM107010_05660</name>
</gene>
<dbReference type="InterPro" id="IPR040079">
    <property type="entry name" value="Glutathione_S-Trfase"/>
</dbReference>
<dbReference type="SFLD" id="SFLDS00019">
    <property type="entry name" value="Glutathione_Transferase_(cytos"/>
    <property type="match status" value="1"/>
</dbReference>
<evidence type="ECO:0000259" key="2">
    <source>
        <dbReference type="PROSITE" id="PS50405"/>
    </source>
</evidence>
<sequence>MTLLELGIDFEPVEIALGKDNKTEWYLSINPNGTVPTIKHGETIVYESSVVNEYLCEVFDSREAALMPDESAARARIRTLILRCDAKFVKLAYSYLSHKRQDDPAKDDQLQMQLIEELSFLDKTISKAGGTYFLGEKVSLVDLTYLPFFERQIVALSAWKNFELKNRNLPYLEKWIDSMFGRNSFIKTKSEPEQIKELYSLFLGKDYFKKVGIAE</sequence>
<dbReference type="SFLD" id="SFLDG00358">
    <property type="entry name" value="Main_(cytGST)"/>
    <property type="match status" value="1"/>
</dbReference>
<reference evidence="3 4" key="1">
    <citation type="journal article" date="2019" name="Genome Biol. Evol.">
        <title>Day and night: Metabolic profiles and evolutionary relationships of six axenic non-marine cyanobacteria.</title>
        <authorList>
            <person name="Will S.E."/>
            <person name="Henke P."/>
            <person name="Boedeker C."/>
            <person name="Huang S."/>
            <person name="Brinkmann H."/>
            <person name="Rohde M."/>
            <person name="Jarek M."/>
            <person name="Friedl T."/>
            <person name="Seufert S."/>
            <person name="Schumacher M."/>
            <person name="Overmann J."/>
            <person name="Neumann-Schaal M."/>
            <person name="Petersen J."/>
        </authorList>
    </citation>
    <scope>NUCLEOTIDE SEQUENCE [LARGE SCALE GENOMIC DNA]</scope>
    <source>
        <strain evidence="3 4">SAG 39.79</strain>
    </source>
</reference>
<dbReference type="SUPFAM" id="SSF47616">
    <property type="entry name" value="GST C-terminal domain-like"/>
    <property type="match status" value="1"/>
</dbReference>
<dbReference type="PROSITE" id="PS50404">
    <property type="entry name" value="GST_NTER"/>
    <property type="match status" value="1"/>
</dbReference>
<dbReference type="InterPro" id="IPR004045">
    <property type="entry name" value="Glutathione_S-Trfase_N"/>
</dbReference>
<dbReference type="PANTHER" id="PTHR43968:SF6">
    <property type="entry name" value="GLUTATHIONE S-TRANSFERASE OMEGA"/>
    <property type="match status" value="1"/>
</dbReference>
<accession>A0AB37URJ1</accession>
<dbReference type="SUPFAM" id="SSF52833">
    <property type="entry name" value="Thioredoxin-like"/>
    <property type="match status" value="1"/>
</dbReference>
<comment type="caution">
    <text evidence="3">The sequence shown here is derived from an EMBL/GenBank/DDBJ whole genome shotgun (WGS) entry which is preliminary data.</text>
</comment>
<dbReference type="InterPro" id="IPR010987">
    <property type="entry name" value="Glutathione-S-Trfase_C-like"/>
</dbReference>
<dbReference type="Pfam" id="PF13409">
    <property type="entry name" value="GST_N_2"/>
    <property type="match status" value="1"/>
</dbReference>
<feature type="domain" description="GST N-terminal" evidence="1">
    <location>
        <begin position="1"/>
        <end position="63"/>
    </location>
</feature>
<dbReference type="PROSITE" id="PS50405">
    <property type="entry name" value="GST_CTER"/>
    <property type="match status" value="1"/>
</dbReference>
<evidence type="ECO:0000313" key="4">
    <source>
        <dbReference type="Proteomes" id="UP000282574"/>
    </source>
</evidence>
<dbReference type="AlphaFoldDB" id="A0AB37URJ1"/>
<dbReference type="Pfam" id="PF00043">
    <property type="entry name" value="GST_C"/>
    <property type="match status" value="1"/>
</dbReference>
<dbReference type="InterPro" id="IPR036282">
    <property type="entry name" value="Glutathione-S-Trfase_C_sf"/>
</dbReference>
<feature type="domain" description="GST C-terminal" evidence="2">
    <location>
        <begin position="70"/>
        <end position="202"/>
    </location>
</feature>
<dbReference type="GO" id="GO:0005737">
    <property type="term" value="C:cytoplasm"/>
    <property type="evidence" value="ECO:0007669"/>
    <property type="project" value="TreeGrafter"/>
</dbReference>
<dbReference type="CDD" id="cd00570">
    <property type="entry name" value="GST_N_family"/>
    <property type="match status" value="1"/>
</dbReference>
<dbReference type="InterPro" id="IPR050983">
    <property type="entry name" value="GST_Omega/HSP26"/>
</dbReference>
<proteinExistence type="predicted"/>
<dbReference type="EMBL" id="RSCK01000003">
    <property type="protein sequence ID" value="RUT14083.1"/>
    <property type="molecule type" value="Genomic_DNA"/>
</dbReference>